<dbReference type="EMBL" id="CAJFDH010000005">
    <property type="protein sequence ID" value="CAD5223293.1"/>
    <property type="molecule type" value="Genomic_DNA"/>
</dbReference>
<dbReference type="Gene3D" id="1.25.10.10">
    <property type="entry name" value="Leucine-rich Repeat Variant"/>
    <property type="match status" value="1"/>
</dbReference>
<dbReference type="OrthoDB" id="10062843at2759"/>
<dbReference type="InterPro" id="IPR011989">
    <property type="entry name" value="ARM-like"/>
</dbReference>
<dbReference type="Proteomes" id="UP000614601">
    <property type="component" value="Unassembled WGS sequence"/>
</dbReference>
<dbReference type="Proteomes" id="UP000783686">
    <property type="component" value="Unassembled WGS sequence"/>
</dbReference>
<reference evidence="2" key="1">
    <citation type="submission" date="2020-09" db="EMBL/GenBank/DDBJ databases">
        <authorList>
            <person name="Kikuchi T."/>
        </authorList>
    </citation>
    <scope>NUCLEOTIDE SEQUENCE</scope>
    <source>
        <strain evidence="2">SH1</strain>
    </source>
</reference>
<dbReference type="SUPFAM" id="SSF48371">
    <property type="entry name" value="ARM repeat"/>
    <property type="match status" value="1"/>
</dbReference>
<proteinExistence type="predicted"/>
<evidence type="ECO:0000313" key="2">
    <source>
        <dbReference type="EMBL" id="CAD5223293.1"/>
    </source>
</evidence>
<feature type="region of interest" description="Disordered" evidence="1">
    <location>
        <begin position="653"/>
        <end position="673"/>
    </location>
</feature>
<gene>
    <name evidence="2" type="ORF">BOKJ2_LOCUS10071</name>
</gene>
<organism evidence="2 3">
    <name type="scientific">Bursaphelenchus okinawaensis</name>
    <dbReference type="NCBI Taxonomy" id="465554"/>
    <lineage>
        <taxon>Eukaryota</taxon>
        <taxon>Metazoa</taxon>
        <taxon>Ecdysozoa</taxon>
        <taxon>Nematoda</taxon>
        <taxon>Chromadorea</taxon>
        <taxon>Rhabditida</taxon>
        <taxon>Tylenchina</taxon>
        <taxon>Tylenchomorpha</taxon>
        <taxon>Aphelenchoidea</taxon>
        <taxon>Aphelenchoididae</taxon>
        <taxon>Bursaphelenchus</taxon>
    </lineage>
</organism>
<dbReference type="InterPro" id="IPR016024">
    <property type="entry name" value="ARM-type_fold"/>
</dbReference>
<protein>
    <submittedName>
        <fullName evidence="2">Uncharacterized protein</fullName>
    </submittedName>
</protein>
<evidence type="ECO:0000256" key="1">
    <source>
        <dbReference type="SAM" id="MobiDB-lite"/>
    </source>
</evidence>
<feature type="region of interest" description="Disordered" evidence="1">
    <location>
        <begin position="769"/>
        <end position="871"/>
    </location>
</feature>
<sequence length="871" mass="99537">MPYKNSDVRRFYTEREDIDVEEAERLFLRDDVLRAEDGKKLCVFLALHKMERNHVWEIVGETIVNIAKSQDHLARVGACIALLFDRAPDDVLLQGEDSQVSENKVTKAWLMDQISEVVDYIMLCRDREIAEKFAAMFKSFVNDPKPDLSEALFTVSMRVWSKIDSPNDNVAWGAAFVQQCCYPPRSTDKIQQAVYEEKHHEAFLKALRHPSLPIRIQAIEGAVEKIVFWWEDFPKVFKSKFIDVVIELAHDSQADVRAAVFKSLRFFVLSPAATTKAIEDILPKICKDGIDDDKEKVRLNCAKAMLFFVEKANTPFDRFIDLNSLCHRLDFEQNEAIELAIFKLIKTASPTEYGLPLQKFVRKFTKISRNAALDYHRLLFTSGQIKIENGLKYTEALVGFIQPFLLKKEEYEEQDNLEGFYEKLGIVKNVFDCAIVLYATIQPHVMATDNSRVRTDSASVLRAFSEIVATIFESFEDHEGLMDSTLTLASLSPTAVKFYPKFFLQVEREVRGGKIDERQIQAFAMNDMNKFTQLLLEGLTQVEMSSQKVASRNVPTPAKQSRPSIFLNELAVIDALTALLDNPTTSAYLLNEYDYFVSQFIAKLVQTRDNFMLARRNGRNSKDMPDALFGRTTDMIAVLRILAFDKKIKAEVKEEDTQKSRRGRRARTAEPELLPAAEQDADPLLYEVDWIQTQFELSPSIVCHSEIAEILYNVLSLYIQSHPHKCETIQKLLDVIEKIKDYTSEHPIRGDRSIISTYNQCKKKALHALDLAKPQEEPSQDGRISTIREEDEEAGSRNESRATEAESYVEEDSKDQQNLTSVTHDTMVKEEPEENCGEFSVMDNSENEPPANDTSSKLEESDLNATLMEEN</sequence>
<dbReference type="EMBL" id="CAJFCW020000005">
    <property type="protein sequence ID" value="CAG9117455.1"/>
    <property type="molecule type" value="Genomic_DNA"/>
</dbReference>
<feature type="compositionally biased region" description="Basic and acidic residues" evidence="1">
    <location>
        <begin position="794"/>
        <end position="804"/>
    </location>
</feature>
<keyword evidence="3" id="KW-1185">Reference proteome</keyword>
<comment type="caution">
    <text evidence="2">The sequence shown here is derived from an EMBL/GenBank/DDBJ whole genome shotgun (WGS) entry which is preliminary data.</text>
</comment>
<dbReference type="AlphaFoldDB" id="A0A811L2I4"/>
<accession>A0A811L2I4</accession>
<evidence type="ECO:0000313" key="3">
    <source>
        <dbReference type="Proteomes" id="UP000614601"/>
    </source>
</evidence>
<name>A0A811L2I4_9BILA</name>